<evidence type="ECO:0000313" key="5">
    <source>
        <dbReference type="EMBL" id="AKL95757.1"/>
    </source>
</evidence>
<dbReference type="PROSITE" id="PS50893">
    <property type="entry name" value="ABC_TRANSPORTER_2"/>
    <property type="match status" value="1"/>
</dbReference>
<accession>A0A0G3WCV3</accession>
<dbReference type="RefSeq" id="WP_052661514.1">
    <property type="nucleotide sequence ID" value="NZ_CP009687.1"/>
</dbReference>
<keyword evidence="1" id="KW-0813">Transport</keyword>
<evidence type="ECO:0000256" key="1">
    <source>
        <dbReference type="ARBA" id="ARBA00022448"/>
    </source>
</evidence>
<evidence type="ECO:0000256" key="3">
    <source>
        <dbReference type="ARBA" id="ARBA00022840"/>
    </source>
</evidence>
<proteinExistence type="predicted"/>
<keyword evidence="2" id="KW-0547">Nucleotide-binding</keyword>
<dbReference type="SUPFAM" id="SSF52540">
    <property type="entry name" value="P-loop containing nucleoside triphosphate hydrolases"/>
    <property type="match status" value="1"/>
</dbReference>
<keyword evidence="3" id="KW-0067">ATP-binding</keyword>
<dbReference type="InterPro" id="IPR017871">
    <property type="entry name" value="ABC_transporter-like_CS"/>
</dbReference>
<dbReference type="Gene3D" id="3.40.50.300">
    <property type="entry name" value="P-loop containing nucleotide triphosphate hydrolases"/>
    <property type="match status" value="1"/>
</dbReference>
<dbReference type="Proteomes" id="UP000035704">
    <property type="component" value="Chromosome"/>
</dbReference>
<dbReference type="PANTHER" id="PTHR42711">
    <property type="entry name" value="ABC TRANSPORTER ATP-BINDING PROTEIN"/>
    <property type="match status" value="1"/>
</dbReference>
<dbReference type="Pfam" id="PF00005">
    <property type="entry name" value="ABC_tran"/>
    <property type="match status" value="1"/>
</dbReference>
<dbReference type="InterPro" id="IPR050763">
    <property type="entry name" value="ABC_transporter_ATP-binding"/>
</dbReference>
<dbReference type="STRING" id="84022.CACET_c23110"/>
<dbReference type="SMART" id="SM00382">
    <property type="entry name" value="AAA"/>
    <property type="match status" value="1"/>
</dbReference>
<dbReference type="GO" id="GO:0005524">
    <property type="term" value="F:ATP binding"/>
    <property type="evidence" value="ECO:0007669"/>
    <property type="project" value="UniProtKB-KW"/>
</dbReference>
<dbReference type="PROSITE" id="PS00211">
    <property type="entry name" value="ABC_TRANSPORTER_1"/>
    <property type="match status" value="1"/>
</dbReference>
<dbReference type="InterPro" id="IPR027417">
    <property type="entry name" value="P-loop_NTPase"/>
</dbReference>
<dbReference type="GO" id="GO:0016887">
    <property type="term" value="F:ATP hydrolysis activity"/>
    <property type="evidence" value="ECO:0007669"/>
    <property type="project" value="InterPro"/>
</dbReference>
<dbReference type="PATRIC" id="fig|84022.6.peg.2322"/>
<name>A0A0G3WCV3_9CLOT</name>
<sequence>MVSILPKTAKGEIFGFLGPSGAGKSTVQNIMTGLLPLQKGDVLYEGQSLKEVSPDFYNQIGVSFEHPNLYSKLTAQENLVFFSGLFDTPTEDPIKLLDMVGLRESARKKAINFSKGMKQRLVFARALLNNPKILFLDEPTSGLDPTTANKIKGIIYQKKKEGCTIFLTTHNMMAADELCDRIAFLYNGKIVAMDSPRALKLQYGKKAVQVEYRDNKEIKSKLFFLNNKDELKAFNEIVSSQNVETIHTQEATLEQIFIKLTGRGLE</sequence>
<protein>
    <submittedName>
        <fullName evidence="5">ABC-type multidrug transport system, ATpase component</fullName>
    </submittedName>
</protein>
<dbReference type="AlphaFoldDB" id="A0A0G3WCV3"/>
<dbReference type="CDD" id="cd03230">
    <property type="entry name" value="ABC_DR_subfamily_A"/>
    <property type="match status" value="1"/>
</dbReference>
<feature type="domain" description="ABC transporter" evidence="4">
    <location>
        <begin position="2"/>
        <end position="212"/>
    </location>
</feature>
<evidence type="ECO:0000259" key="4">
    <source>
        <dbReference type="PROSITE" id="PS50893"/>
    </source>
</evidence>
<dbReference type="KEGG" id="cace:CACET_c23110"/>
<dbReference type="InterPro" id="IPR003439">
    <property type="entry name" value="ABC_transporter-like_ATP-bd"/>
</dbReference>
<reference evidence="5 6" key="1">
    <citation type="submission" date="2014-10" db="EMBL/GenBank/DDBJ databases">
        <title>Genome sequence of Clostridium aceticum DSM 1496.</title>
        <authorList>
            <person name="Poehlein A."/>
            <person name="Schiel-Bengelsdorf B."/>
            <person name="Gottschalk G."/>
            <person name="Duerre P."/>
            <person name="Daniel R."/>
        </authorList>
    </citation>
    <scope>NUCLEOTIDE SEQUENCE [LARGE SCALE GENOMIC DNA]</scope>
    <source>
        <strain evidence="5 6">DSM 1496</strain>
    </source>
</reference>
<dbReference type="EMBL" id="CP009687">
    <property type="protein sequence ID" value="AKL95757.1"/>
    <property type="molecule type" value="Genomic_DNA"/>
</dbReference>
<organism evidence="5 6">
    <name type="scientific">Clostridium aceticum</name>
    <dbReference type="NCBI Taxonomy" id="84022"/>
    <lineage>
        <taxon>Bacteria</taxon>
        <taxon>Bacillati</taxon>
        <taxon>Bacillota</taxon>
        <taxon>Clostridia</taxon>
        <taxon>Eubacteriales</taxon>
        <taxon>Clostridiaceae</taxon>
        <taxon>Clostridium</taxon>
    </lineage>
</organism>
<gene>
    <name evidence="5" type="ORF">CACET_c23110</name>
</gene>
<dbReference type="InterPro" id="IPR003593">
    <property type="entry name" value="AAA+_ATPase"/>
</dbReference>
<dbReference type="PANTHER" id="PTHR42711:SF18">
    <property type="entry name" value="ABC TRANSPORTER, ATP-BINDING PROTEIN"/>
    <property type="match status" value="1"/>
</dbReference>
<keyword evidence="6" id="KW-1185">Reference proteome</keyword>
<evidence type="ECO:0000313" key="6">
    <source>
        <dbReference type="Proteomes" id="UP000035704"/>
    </source>
</evidence>
<evidence type="ECO:0000256" key="2">
    <source>
        <dbReference type="ARBA" id="ARBA00022741"/>
    </source>
</evidence>